<feature type="signal peptide" evidence="1">
    <location>
        <begin position="1"/>
        <end position="26"/>
    </location>
</feature>
<dbReference type="AlphaFoldDB" id="A0A4T3EWH8"/>
<evidence type="ECO:0008006" key="4">
    <source>
        <dbReference type="Google" id="ProtNLM"/>
    </source>
</evidence>
<evidence type="ECO:0000313" key="3">
    <source>
        <dbReference type="Proteomes" id="UP000309389"/>
    </source>
</evidence>
<feature type="chain" id="PRO_5021012467" description="DUF2927 domain-containing protein" evidence="1">
    <location>
        <begin position="27"/>
        <end position="258"/>
    </location>
</feature>
<accession>A0A4T3EWH8</accession>
<name>A0A4T3EWH8_9SPHN</name>
<gene>
    <name evidence="2" type="ORF">E5222_13645</name>
</gene>
<dbReference type="EMBL" id="SSHH01000004">
    <property type="protein sequence ID" value="TIX48788.1"/>
    <property type="molecule type" value="Genomic_DNA"/>
</dbReference>
<sequence length="258" mass="27703">MTTLIARTLCAFAGCAVALASAPAAADGLPDEPLARFEEPLCPGIIGLEAGFATSMVDRIRENAQGLGLQLADADDCEPNLVVIVLEDGRDYLQRLAADRPHLFEPLDRSARQALLEEEAPTRAWVSTESRTRDGLRYGRRINLADVPQAAMWSAHSLIYTPTREDILASMVLIDRDAASGLNARQMADYATLYGLADFVPQAAPGVPTIQTLFAGGSSAPEGLSDFDMAYLDRLYSSIPNLPANTRLAGLEGMAHTE</sequence>
<comment type="caution">
    <text evidence="2">The sequence shown here is derived from an EMBL/GenBank/DDBJ whole genome shotgun (WGS) entry which is preliminary data.</text>
</comment>
<protein>
    <recommendedName>
        <fullName evidence="4">DUF2927 domain-containing protein</fullName>
    </recommendedName>
</protein>
<reference evidence="2 3" key="1">
    <citation type="submission" date="2019-04" db="EMBL/GenBank/DDBJ databases">
        <title>Altererythrobacter aquimixticola sp. nov., isolated from sediment of junction between the ocean and a freshwater spring.</title>
        <authorList>
            <person name="Yoon J.-H."/>
        </authorList>
    </citation>
    <scope>NUCLEOTIDE SEQUENCE [LARGE SCALE GENOMIC DNA]</scope>
    <source>
        <strain evidence="2 3">SSKS-13</strain>
    </source>
</reference>
<evidence type="ECO:0000256" key="1">
    <source>
        <dbReference type="SAM" id="SignalP"/>
    </source>
</evidence>
<keyword evidence="3" id="KW-1185">Reference proteome</keyword>
<evidence type="ECO:0000313" key="2">
    <source>
        <dbReference type="EMBL" id="TIX48788.1"/>
    </source>
</evidence>
<proteinExistence type="predicted"/>
<dbReference type="Proteomes" id="UP000309389">
    <property type="component" value="Unassembled WGS sequence"/>
</dbReference>
<keyword evidence="1" id="KW-0732">Signal</keyword>
<organism evidence="2 3">
    <name type="scientific">Alteraurantiacibacter aquimixticola</name>
    <dbReference type="NCBI Taxonomy" id="2489173"/>
    <lineage>
        <taxon>Bacteria</taxon>
        <taxon>Pseudomonadati</taxon>
        <taxon>Pseudomonadota</taxon>
        <taxon>Alphaproteobacteria</taxon>
        <taxon>Sphingomonadales</taxon>
        <taxon>Erythrobacteraceae</taxon>
        <taxon>Alteraurantiacibacter</taxon>
    </lineage>
</organism>
<dbReference type="RefSeq" id="WP_211196162.1">
    <property type="nucleotide sequence ID" value="NZ_SSHH01000004.1"/>
</dbReference>